<evidence type="ECO:0000313" key="3">
    <source>
        <dbReference type="Proteomes" id="UP000002051"/>
    </source>
</evidence>
<name>G7LBJ4_MEDTR</name>
<accession>G7LBJ4</accession>
<dbReference type="EnsemblPlants" id="AET01166">
    <property type="protein sequence ID" value="AET01166"/>
    <property type="gene ID" value="MTR_8g005920"/>
</dbReference>
<protein>
    <submittedName>
        <fullName evidence="1 2">Uncharacterized protein</fullName>
    </submittedName>
</protein>
<gene>
    <name evidence="1" type="ordered locus">MTR_8g005920</name>
</gene>
<reference evidence="1 3" key="2">
    <citation type="journal article" date="2014" name="BMC Genomics">
        <title>An improved genome release (version Mt4.0) for the model legume Medicago truncatula.</title>
        <authorList>
            <person name="Tang H."/>
            <person name="Krishnakumar V."/>
            <person name="Bidwell S."/>
            <person name="Rosen B."/>
            <person name="Chan A."/>
            <person name="Zhou S."/>
            <person name="Gentzbittel L."/>
            <person name="Childs K.L."/>
            <person name="Yandell M."/>
            <person name="Gundlach H."/>
            <person name="Mayer K.F."/>
            <person name="Schwartz D.C."/>
            <person name="Town C.D."/>
        </authorList>
    </citation>
    <scope>GENOME REANNOTATION</scope>
    <source>
        <strain evidence="2 3">cv. Jemalong A17</strain>
    </source>
</reference>
<keyword evidence="3" id="KW-1185">Reference proteome</keyword>
<reference evidence="2" key="3">
    <citation type="submission" date="2015-04" db="UniProtKB">
        <authorList>
            <consortium name="EnsemblPlants"/>
        </authorList>
    </citation>
    <scope>IDENTIFICATION</scope>
    <source>
        <strain evidence="2">cv. Jemalong A17</strain>
    </source>
</reference>
<proteinExistence type="predicted"/>
<dbReference type="AlphaFoldDB" id="G7LBJ4"/>
<organism evidence="1 3">
    <name type="scientific">Medicago truncatula</name>
    <name type="common">Barrel medic</name>
    <name type="synonym">Medicago tribuloides</name>
    <dbReference type="NCBI Taxonomy" id="3880"/>
    <lineage>
        <taxon>Eukaryota</taxon>
        <taxon>Viridiplantae</taxon>
        <taxon>Streptophyta</taxon>
        <taxon>Embryophyta</taxon>
        <taxon>Tracheophyta</taxon>
        <taxon>Spermatophyta</taxon>
        <taxon>Magnoliopsida</taxon>
        <taxon>eudicotyledons</taxon>
        <taxon>Gunneridae</taxon>
        <taxon>Pentapetalae</taxon>
        <taxon>rosids</taxon>
        <taxon>fabids</taxon>
        <taxon>Fabales</taxon>
        <taxon>Fabaceae</taxon>
        <taxon>Papilionoideae</taxon>
        <taxon>50 kb inversion clade</taxon>
        <taxon>NPAAA clade</taxon>
        <taxon>Hologalegina</taxon>
        <taxon>IRL clade</taxon>
        <taxon>Trifolieae</taxon>
        <taxon>Medicago</taxon>
    </lineage>
</organism>
<reference evidence="1 3" key="1">
    <citation type="journal article" date="2011" name="Nature">
        <title>The Medicago genome provides insight into the evolution of rhizobial symbioses.</title>
        <authorList>
            <person name="Young N.D."/>
            <person name="Debelle F."/>
            <person name="Oldroyd G.E."/>
            <person name="Geurts R."/>
            <person name="Cannon S.B."/>
            <person name="Udvardi M.K."/>
            <person name="Benedito V.A."/>
            <person name="Mayer K.F."/>
            <person name="Gouzy J."/>
            <person name="Schoof H."/>
            <person name="Van de Peer Y."/>
            <person name="Proost S."/>
            <person name="Cook D.R."/>
            <person name="Meyers B.C."/>
            <person name="Spannagl M."/>
            <person name="Cheung F."/>
            <person name="De Mita S."/>
            <person name="Krishnakumar V."/>
            <person name="Gundlach H."/>
            <person name="Zhou S."/>
            <person name="Mudge J."/>
            <person name="Bharti A.K."/>
            <person name="Murray J.D."/>
            <person name="Naoumkina M.A."/>
            <person name="Rosen B."/>
            <person name="Silverstein K.A."/>
            <person name="Tang H."/>
            <person name="Rombauts S."/>
            <person name="Zhao P.X."/>
            <person name="Zhou P."/>
            <person name="Barbe V."/>
            <person name="Bardou P."/>
            <person name="Bechner M."/>
            <person name="Bellec A."/>
            <person name="Berger A."/>
            <person name="Berges H."/>
            <person name="Bidwell S."/>
            <person name="Bisseling T."/>
            <person name="Choisne N."/>
            <person name="Couloux A."/>
            <person name="Denny R."/>
            <person name="Deshpande S."/>
            <person name="Dai X."/>
            <person name="Doyle J.J."/>
            <person name="Dudez A.M."/>
            <person name="Farmer A.D."/>
            <person name="Fouteau S."/>
            <person name="Franken C."/>
            <person name="Gibelin C."/>
            <person name="Gish J."/>
            <person name="Goldstein S."/>
            <person name="Gonzalez A.J."/>
            <person name="Green P.J."/>
            <person name="Hallab A."/>
            <person name="Hartog M."/>
            <person name="Hua A."/>
            <person name="Humphray S.J."/>
            <person name="Jeong D.H."/>
            <person name="Jing Y."/>
            <person name="Jocker A."/>
            <person name="Kenton S.M."/>
            <person name="Kim D.J."/>
            <person name="Klee K."/>
            <person name="Lai H."/>
            <person name="Lang C."/>
            <person name="Lin S."/>
            <person name="Macmil S.L."/>
            <person name="Magdelenat G."/>
            <person name="Matthews L."/>
            <person name="McCorrison J."/>
            <person name="Monaghan E.L."/>
            <person name="Mun J.H."/>
            <person name="Najar F.Z."/>
            <person name="Nicholson C."/>
            <person name="Noirot C."/>
            <person name="O'Bleness M."/>
            <person name="Paule C.R."/>
            <person name="Poulain J."/>
            <person name="Prion F."/>
            <person name="Qin B."/>
            <person name="Qu C."/>
            <person name="Retzel E.F."/>
            <person name="Riddle C."/>
            <person name="Sallet E."/>
            <person name="Samain S."/>
            <person name="Samson N."/>
            <person name="Sanders I."/>
            <person name="Saurat O."/>
            <person name="Scarpelli C."/>
            <person name="Schiex T."/>
            <person name="Segurens B."/>
            <person name="Severin A.J."/>
            <person name="Sherrier D.J."/>
            <person name="Shi R."/>
            <person name="Sims S."/>
            <person name="Singer S.R."/>
            <person name="Sinharoy S."/>
            <person name="Sterck L."/>
            <person name="Viollet A."/>
            <person name="Wang B.B."/>
            <person name="Wang K."/>
            <person name="Wang M."/>
            <person name="Wang X."/>
            <person name="Warfsmann J."/>
            <person name="Weissenbach J."/>
            <person name="White D.D."/>
            <person name="White J.D."/>
            <person name="Wiley G.B."/>
            <person name="Wincker P."/>
            <person name="Xing Y."/>
            <person name="Yang L."/>
            <person name="Yao Z."/>
            <person name="Ying F."/>
            <person name="Zhai J."/>
            <person name="Zhou L."/>
            <person name="Zuber A."/>
            <person name="Denarie J."/>
            <person name="Dixon R.A."/>
            <person name="May G.D."/>
            <person name="Schwartz D.C."/>
            <person name="Rogers J."/>
            <person name="Quetier F."/>
            <person name="Town C.D."/>
            <person name="Roe B.A."/>
        </authorList>
    </citation>
    <scope>NUCLEOTIDE SEQUENCE [LARGE SCALE GENOMIC DNA]</scope>
    <source>
        <strain evidence="1">A17</strain>
        <strain evidence="2 3">cv. Jemalong A17</strain>
    </source>
</reference>
<dbReference type="PaxDb" id="3880-AET01166"/>
<dbReference type="EMBL" id="CM001224">
    <property type="protein sequence ID" value="AET01166.1"/>
    <property type="molecule type" value="Genomic_DNA"/>
</dbReference>
<sequence>MKESRPTGNHLHLSNELKKNILIGEANDLLCCVGRGRYNNKIRPFTKLSQGRKRV</sequence>
<dbReference type="Proteomes" id="UP000002051">
    <property type="component" value="Chromosome 8"/>
</dbReference>
<evidence type="ECO:0000313" key="2">
    <source>
        <dbReference type="EnsemblPlants" id="AET01166"/>
    </source>
</evidence>
<dbReference type="HOGENOM" id="CLU_3035443_0_0_1"/>
<evidence type="ECO:0000313" key="1">
    <source>
        <dbReference type="EMBL" id="AET01166.1"/>
    </source>
</evidence>